<evidence type="ECO:0000313" key="2">
    <source>
        <dbReference type="Proteomes" id="UP001165064"/>
    </source>
</evidence>
<proteinExistence type="predicted"/>
<reference evidence="1" key="1">
    <citation type="submission" date="2023-04" db="EMBL/GenBank/DDBJ databases">
        <title>Ambrosiozyma monospora NBRC 10751.</title>
        <authorList>
            <person name="Ichikawa N."/>
            <person name="Sato H."/>
            <person name="Tonouchi N."/>
        </authorList>
    </citation>
    <scope>NUCLEOTIDE SEQUENCE</scope>
    <source>
        <strain evidence="1">NBRC 10751</strain>
    </source>
</reference>
<evidence type="ECO:0000313" key="1">
    <source>
        <dbReference type="EMBL" id="GME81485.1"/>
    </source>
</evidence>
<dbReference type="Proteomes" id="UP001165064">
    <property type="component" value="Unassembled WGS sequence"/>
</dbReference>
<keyword evidence="2" id="KW-1185">Reference proteome</keyword>
<gene>
    <name evidence="1" type="ORF">Amon02_000496900</name>
</gene>
<organism evidence="1 2">
    <name type="scientific">Ambrosiozyma monospora</name>
    <name type="common">Yeast</name>
    <name type="synonym">Endomycopsis monosporus</name>
    <dbReference type="NCBI Taxonomy" id="43982"/>
    <lineage>
        <taxon>Eukaryota</taxon>
        <taxon>Fungi</taxon>
        <taxon>Dikarya</taxon>
        <taxon>Ascomycota</taxon>
        <taxon>Saccharomycotina</taxon>
        <taxon>Pichiomycetes</taxon>
        <taxon>Pichiales</taxon>
        <taxon>Pichiaceae</taxon>
        <taxon>Ambrosiozyma</taxon>
    </lineage>
</organism>
<comment type="caution">
    <text evidence="1">The sequence shown here is derived from an EMBL/GenBank/DDBJ whole genome shotgun (WGS) entry which is preliminary data.</text>
</comment>
<name>A0ACB5T4P3_AMBMO</name>
<accession>A0ACB5T4P3</accession>
<sequence>MVGAKKTSSTDTTYFVFDLSPSMDEGPVLDDKEETDRSPIQLAFEYSSNVGLGKIQGKKKSEHIGVVTFHDTETDNILASNEEQQEDDNEEEDEDAEGSDSEPKKKKGSSGNWDKCKIVEPYCYKIQDLIDLGRDVLKLL</sequence>
<protein>
    <submittedName>
        <fullName evidence="1">Unnamed protein product</fullName>
    </submittedName>
</protein>
<dbReference type="EMBL" id="BSXS01003539">
    <property type="protein sequence ID" value="GME81485.1"/>
    <property type="molecule type" value="Genomic_DNA"/>
</dbReference>